<accession>T1IFF3</accession>
<dbReference type="InParanoid" id="T1IFF3"/>
<proteinExistence type="predicted"/>
<dbReference type="Proteomes" id="UP000015103">
    <property type="component" value="Unassembled WGS sequence"/>
</dbReference>
<evidence type="ECO:0000313" key="2">
    <source>
        <dbReference type="Proteomes" id="UP000015103"/>
    </source>
</evidence>
<sequence>MSDIIQHLSSAIPLAGDGEKTVTLDTASTAAILKFPNSLNWTLATRLSECFSGVNMDVSGQHSLFRIDIIREATIASKSLPDIPKAFATLLIAMVSQKYLTINDLESHALALLHFEWAKELTAAFTTSSEE</sequence>
<reference evidence="1" key="1">
    <citation type="submission" date="2015-05" db="UniProtKB">
        <authorList>
            <consortium name="EnsemblMetazoa"/>
        </authorList>
    </citation>
    <scope>IDENTIFICATION</scope>
</reference>
<dbReference type="VEuPathDB" id="VectorBase:RPRC015022"/>
<dbReference type="EnsemblMetazoa" id="RPRC015022-RA">
    <property type="protein sequence ID" value="RPRC015022-PA"/>
    <property type="gene ID" value="RPRC015022"/>
</dbReference>
<dbReference type="HOGENOM" id="CLU_1930144_0_0_1"/>
<dbReference type="EMBL" id="ACPB03001648">
    <property type="status" value="NOT_ANNOTATED_CDS"/>
    <property type="molecule type" value="Genomic_DNA"/>
</dbReference>
<keyword evidence="2" id="KW-1185">Reference proteome</keyword>
<dbReference type="EMBL" id="ACPB03001649">
    <property type="status" value="NOT_ANNOTATED_CDS"/>
    <property type="molecule type" value="Genomic_DNA"/>
</dbReference>
<name>T1IFF3_RHOPR</name>
<dbReference type="AlphaFoldDB" id="T1IFF3"/>
<organism evidence="1 2">
    <name type="scientific">Rhodnius prolixus</name>
    <name type="common">Triatomid bug</name>
    <dbReference type="NCBI Taxonomy" id="13249"/>
    <lineage>
        <taxon>Eukaryota</taxon>
        <taxon>Metazoa</taxon>
        <taxon>Ecdysozoa</taxon>
        <taxon>Arthropoda</taxon>
        <taxon>Hexapoda</taxon>
        <taxon>Insecta</taxon>
        <taxon>Pterygota</taxon>
        <taxon>Neoptera</taxon>
        <taxon>Paraneoptera</taxon>
        <taxon>Hemiptera</taxon>
        <taxon>Heteroptera</taxon>
        <taxon>Panheteroptera</taxon>
        <taxon>Cimicomorpha</taxon>
        <taxon>Reduviidae</taxon>
        <taxon>Triatominae</taxon>
        <taxon>Rhodnius</taxon>
    </lineage>
</organism>
<protein>
    <submittedName>
        <fullName evidence="1">Uncharacterized protein</fullName>
    </submittedName>
</protein>
<evidence type="ECO:0000313" key="1">
    <source>
        <dbReference type="EnsemblMetazoa" id="RPRC015022-PA"/>
    </source>
</evidence>